<feature type="compositionally biased region" description="Low complexity" evidence="1">
    <location>
        <begin position="134"/>
        <end position="150"/>
    </location>
</feature>
<comment type="caution">
    <text evidence="3">The sequence shown here is derived from an EMBL/GenBank/DDBJ whole genome shotgun (WGS) entry which is preliminary data.</text>
</comment>
<evidence type="ECO:0000256" key="1">
    <source>
        <dbReference type="SAM" id="MobiDB-lite"/>
    </source>
</evidence>
<name>A0ABW2U528_9BACT</name>
<proteinExistence type="predicted"/>
<keyword evidence="4" id="KW-1185">Reference proteome</keyword>
<reference evidence="4" key="1">
    <citation type="journal article" date="2019" name="Int. J. Syst. Evol. Microbiol.">
        <title>The Global Catalogue of Microorganisms (GCM) 10K type strain sequencing project: providing services to taxonomists for standard genome sequencing and annotation.</title>
        <authorList>
            <consortium name="The Broad Institute Genomics Platform"/>
            <consortium name="The Broad Institute Genome Sequencing Center for Infectious Disease"/>
            <person name="Wu L."/>
            <person name="Ma J."/>
        </authorList>
    </citation>
    <scope>NUCLEOTIDE SEQUENCE [LARGE SCALE GENOMIC DNA]</scope>
    <source>
        <strain evidence="4">JCM 19635</strain>
    </source>
</reference>
<evidence type="ECO:0000313" key="3">
    <source>
        <dbReference type="EMBL" id="MFC7667984.1"/>
    </source>
</evidence>
<sequence>MTSTFRWYIAGLLALFGAYVALEYYRPKPLDWRPTLSNKDKIPYGTYVLYDQLPRLLGTDSVETIRLPIYNQLTGLPLAVTDAMAKAETVTMEADTVSEQAADDEVRENTTSSIPENETAAAKEPVADSTEVQAAADSMSSDSTAVAQSVEEPEEETEDDEASSTEQRLMSARANYLFVNTRFRVARPMRRPCCASLPTATMYSLWPRILAIPRQFSWIRWACAPVPLK</sequence>
<accession>A0ABW2U528</accession>
<dbReference type="Proteomes" id="UP001596513">
    <property type="component" value="Unassembled WGS sequence"/>
</dbReference>
<keyword evidence="2" id="KW-0812">Transmembrane</keyword>
<protein>
    <submittedName>
        <fullName evidence="3">Uncharacterized protein</fullName>
    </submittedName>
</protein>
<evidence type="ECO:0000313" key="4">
    <source>
        <dbReference type="Proteomes" id="UP001596513"/>
    </source>
</evidence>
<organism evidence="3 4">
    <name type="scientific">Hymenobacter humi</name>
    <dbReference type="NCBI Taxonomy" id="1411620"/>
    <lineage>
        <taxon>Bacteria</taxon>
        <taxon>Pseudomonadati</taxon>
        <taxon>Bacteroidota</taxon>
        <taxon>Cytophagia</taxon>
        <taxon>Cytophagales</taxon>
        <taxon>Hymenobacteraceae</taxon>
        <taxon>Hymenobacter</taxon>
    </lineage>
</organism>
<keyword evidence="2" id="KW-0472">Membrane</keyword>
<keyword evidence="2" id="KW-1133">Transmembrane helix</keyword>
<feature type="transmembrane region" description="Helical" evidence="2">
    <location>
        <begin position="6"/>
        <end position="25"/>
    </location>
</feature>
<feature type="region of interest" description="Disordered" evidence="1">
    <location>
        <begin position="95"/>
        <end position="164"/>
    </location>
</feature>
<gene>
    <name evidence="3" type="ORF">ACFQT0_11760</name>
</gene>
<feature type="compositionally biased region" description="Acidic residues" evidence="1">
    <location>
        <begin position="151"/>
        <end position="163"/>
    </location>
</feature>
<dbReference type="EMBL" id="JBHTEK010000001">
    <property type="protein sequence ID" value="MFC7667984.1"/>
    <property type="molecule type" value="Genomic_DNA"/>
</dbReference>
<dbReference type="RefSeq" id="WP_380202938.1">
    <property type="nucleotide sequence ID" value="NZ_JBHTEK010000001.1"/>
</dbReference>
<evidence type="ECO:0000256" key="2">
    <source>
        <dbReference type="SAM" id="Phobius"/>
    </source>
</evidence>